<dbReference type="PANTHER" id="PTHR34193">
    <property type="entry name" value="OS11G0199801 PROTEIN"/>
    <property type="match status" value="1"/>
</dbReference>
<feature type="region of interest" description="Disordered" evidence="1">
    <location>
        <begin position="178"/>
        <end position="274"/>
    </location>
</feature>
<comment type="caution">
    <text evidence="2">The sequence shown here is derived from an EMBL/GenBank/DDBJ whole genome shotgun (WGS) entry which is preliminary data.</text>
</comment>
<feature type="compositionally biased region" description="Basic and acidic residues" evidence="1">
    <location>
        <begin position="126"/>
        <end position="139"/>
    </location>
</feature>
<evidence type="ECO:0000256" key="1">
    <source>
        <dbReference type="SAM" id="MobiDB-lite"/>
    </source>
</evidence>
<sequence length="274" mass="29783">MPDPAINQPANSIQLPNRIGSSIHGYQRWEDRRTSGFCASKQVDNDADGDSGTCSPPLPKTSPARSPQFDENYYQSLSPSSRTQAIVRGQRELMEMVRNMPESTYELTLKDLVEKTTVEVGEENEKEEKTLINKKEYGREGSGTSSGRKGDQRAAAMRSGNVQSGGFYLKMMMFPPSFGSKKKKKGESSGNEGSKATLRPSMSEGSLKDIVDKEWWKKSPPASGGSESGATSVNSGSTKSSGSSGSDSSESIRREGSVSNCCFLIGRPKRQTHE</sequence>
<keyword evidence="3" id="KW-1185">Reference proteome</keyword>
<feature type="compositionally biased region" description="Low complexity" evidence="1">
    <location>
        <begin position="219"/>
        <end position="249"/>
    </location>
</feature>
<dbReference type="EMBL" id="JAWXYG010000004">
    <property type="protein sequence ID" value="KAK4273953.1"/>
    <property type="molecule type" value="Genomic_DNA"/>
</dbReference>
<feature type="region of interest" description="Disordered" evidence="1">
    <location>
        <begin position="40"/>
        <end position="83"/>
    </location>
</feature>
<accession>A0AAE1MTW7</accession>
<dbReference type="Proteomes" id="UP001293593">
    <property type="component" value="Unassembled WGS sequence"/>
</dbReference>
<name>A0AAE1MTW7_9FABA</name>
<reference evidence="2" key="1">
    <citation type="submission" date="2023-10" db="EMBL/GenBank/DDBJ databases">
        <title>Chromosome-level genome of the transformable northern wattle, Acacia crassicarpa.</title>
        <authorList>
            <person name="Massaro I."/>
            <person name="Sinha N.R."/>
            <person name="Poethig S."/>
            <person name="Leichty A.R."/>
        </authorList>
    </citation>
    <scope>NUCLEOTIDE SEQUENCE</scope>
    <source>
        <strain evidence="2">Acra3RX</strain>
        <tissue evidence="2">Leaf</tissue>
    </source>
</reference>
<feature type="compositionally biased region" description="Basic and acidic residues" evidence="1">
    <location>
        <begin position="206"/>
        <end position="217"/>
    </location>
</feature>
<evidence type="ECO:0000313" key="3">
    <source>
        <dbReference type="Proteomes" id="UP001293593"/>
    </source>
</evidence>
<organism evidence="2 3">
    <name type="scientific">Acacia crassicarpa</name>
    <name type="common">northern wattle</name>
    <dbReference type="NCBI Taxonomy" id="499986"/>
    <lineage>
        <taxon>Eukaryota</taxon>
        <taxon>Viridiplantae</taxon>
        <taxon>Streptophyta</taxon>
        <taxon>Embryophyta</taxon>
        <taxon>Tracheophyta</taxon>
        <taxon>Spermatophyta</taxon>
        <taxon>Magnoliopsida</taxon>
        <taxon>eudicotyledons</taxon>
        <taxon>Gunneridae</taxon>
        <taxon>Pentapetalae</taxon>
        <taxon>rosids</taxon>
        <taxon>fabids</taxon>
        <taxon>Fabales</taxon>
        <taxon>Fabaceae</taxon>
        <taxon>Caesalpinioideae</taxon>
        <taxon>mimosoid clade</taxon>
        <taxon>Acacieae</taxon>
        <taxon>Acacia</taxon>
    </lineage>
</organism>
<protein>
    <submittedName>
        <fullName evidence="2">Uncharacterized protein</fullName>
    </submittedName>
</protein>
<dbReference type="PANTHER" id="PTHR34193:SF1">
    <property type="entry name" value="EXPRESSED PROTEIN"/>
    <property type="match status" value="1"/>
</dbReference>
<evidence type="ECO:0000313" key="2">
    <source>
        <dbReference type="EMBL" id="KAK4273953.1"/>
    </source>
</evidence>
<dbReference type="AlphaFoldDB" id="A0AAE1MTW7"/>
<feature type="compositionally biased region" description="Polar residues" evidence="1">
    <location>
        <begin position="73"/>
        <end position="83"/>
    </location>
</feature>
<feature type="region of interest" description="Disordered" evidence="1">
    <location>
        <begin position="118"/>
        <end position="162"/>
    </location>
</feature>
<gene>
    <name evidence="2" type="ORF">QN277_017252</name>
</gene>
<proteinExistence type="predicted"/>